<proteinExistence type="predicted"/>
<keyword evidence="2" id="KW-1185">Reference proteome</keyword>
<gene>
    <name evidence="1" type="ORF">HDA37_001146</name>
</gene>
<evidence type="ECO:0000313" key="1">
    <source>
        <dbReference type="EMBL" id="NYG00861.1"/>
    </source>
</evidence>
<dbReference type="RefSeq" id="WP_246352646.1">
    <property type="nucleotide sequence ID" value="NZ_BAAAJZ010000008.1"/>
</dbReference>
<comment type="caution">
    <text evidence="1">The sequence shown here is derived from an EMBL/GenBank/DDBJ whole genome shotgun (WGS) entry which is preliminary data.</text>
</comment>
<dbReference type="AlphaFoldDB" id="A0A852W045"/>
<organism evidence="1 2">
    <name type="scientific">Pseudonocardia alni</name>
    <name type="common">Amycolata alni</name>
    <dbReference type="NCBI Taxonomy" id="33907"/>
    <lineage>
        <taxon>Bacteria</taxon>
        <taxon>Bacillati</taxon>
        <taxon>Actinomycetota</taxon>
        <taxon>Actinomycetes</taxon>
        <taxon>Pseudonocardiales</taxon>
        <taxon>Pseudonocardiaceae</taxon>
        <taxon>Pseudonocardia</taxon>
    </lineage>
</organism>
<reference evidence="1 2" key="1">
    <citation type="submission" date="2020-07" db="EMBL/GenBank/DDBJ databases">
        <title>Sequencing the genomes of 1000 actinobacteria strains.</title>
        <authorList>
            <person name="Klenk H.-P."/>
        </authorList>
    </citation>
    <scope>NUCLEOTIDE SEQUENCE [LARGE SCALE GENOMIC DNA]</scope>
    <source>
        <strain evidence="1 2">DSM 44749</strain>
    </source>
</reference>
<dbReference type="EMBL" id="JACCCZ010000001">
    <property type="protein sequence ID" value="NYG00861.1"/>
    <property type="molecule type" value="Genomic_DNA"/>
</dbReference>
<evidence type="ECO:0000313" key="2">
    <source>
        <dbReference type="Proteomes" id="UP000549695"/>
    </source>
</evidence>
<dbReference type="GeneID" id="98050955"/>
<name>A0A852W045_PSEA5</name>
<sequence length="153" mass="15839">MATVAIGQDGVAVAGRPPSRSDATLVVDLGARFALTENPAGDDDLAAAVLRSLRPPVPHWRDAAARFWGLTRDIPGMPDGLVVNATSPDGADRISIGDGTRRYVLSGPADLLAGVFSGADDFLAALAAGLRVQGTLSQLSVMTAASWKVRFDV</sequence>
<protein>
    <recommendedName>
        <fullName evidence="3">SCP2 domain-containing protein</fullName>
    </recommendedName>
</protein>
<accession>A0A852W045</accession>
<dbReference type="Proteomes" id="UP000549695">
    <property type="component" value="Unassembled WGS sequence"/>
</dbReference>
<evidence type="ECO:0008006" key="3">
    <source>
        <dbReference type="Google" id="ProtNLM"/>
    </source>
</evidence>